<comment type="catalytic activity">
    <reaction evidence="10">
        <text>a very-long-chain acyl-CoA + malonyl-CoA + H(+) = a very-long-chain 3-oxoacyl-CoA + CO2 + CoA</text>
        <dbReference type="Rhea" id="RHEA:32727"/>
        <dbReference type="ChEBI" id="CHEBI:15378"/>
        <dbReference type="ChEBI" id="CHEBI:16526"/>
        <dbReference type="ChEBI" id="CHEBI:57287"/>
        <dbReference type="ChEBI" id="CHEBI:57384"/>
        <dbReference type="ChEBI" id="CHEBI:90725"/>
        <dbReference type="ChEBI" id="CHEBI:90736"/>
        <dbReference type="EC" id="2.3.1.199"/>
    </reaction>
</comment>
<feature type="transmembrane region" description="Helical" evidence="10">
    <location>
        <begin position="120"/>
        <end position="139"/>
    </location>
</feature>
<keyword evidence="5 10" id="KW-0276">Fatty acid metabolism</keyword>
<keyword evidence="8 10" id="KW-0472">Membrane</keyword>
<keyword evidence="7 10" id="KW-0443">Lipid metabolism</keyword>
<evidence type="ECO:0000313" key="11">
    <source>
        <dbReference type="EMBL" id="KAK6634817.1"/>
    </source>
</evidence>
<comment type="similarity">
    <text evidence="10">Belongs to the ELO family.</text>
</comment>
<dbReference type="PANTHER" id="PTHR11157">
    <property type="entry name" value="FATTY ACID ACYL TRANSFERASE-RELATED"/>
    <property type="match status" value="1"/>
</dbReference>
<dbReference type="PROSITE" id="PS01188">
    <property type="entry name" value="ELO"/>
    <property type="match status" value="1"/>
</dbReference>
<evidence type="ECO:0000313" key="12">
    <source>
        <dbReference type="Proteomes" id="UP001359485"/>
    </source>
</evidence>
<feature type="transmembrane region" description="Helical" evidence="10">
    <location>
        <begin position="151"/>
        <end position="168"/>
    </location>
</feature>
<dbReference type="Proteomes" id="UP001359485">
    <property type="component" value="Unassembled WGS sequence"/>
</dbReference>
<keyword evidence="9 10" id="KW-0275">Fatty acid biosynthesis</keyword>
<gene>
    <name evidence="11" type="ORF">RUM44_000064</name>
</gene>
<protein>
    <recommendedName>
        <fullName evidence="10">Elongation of very long chain fatty acids protein</fullName>
        <ecNumber evidence="10">2.3.1.199</ecNumber>
    </recommendedName>
    <alternativeName>
        <fullName evidence="10">Very-long-chain 3-oxoacyl-CoA synthase</fullName>
    </alternativeName>
</protein>
<keyword evidence="6 10" id="KW-1133">Transmembrane helix</keyword>
<evidence type="ECO:0000256" key="4">
    <source>
        <dbReference type="ARBA" id="ARBA00022692"/>
    </source>
</evidence>
<evidence type="ECO:0000256" key="8">
    <source>
        <dbReference type="ARBA" id="ARBA00023136"/>
    </source>
</evidence>
<proteinExistence type="inferred from homology"/>
<name>A0ABR1B614_POLSC</name>
<comment type="subcellular location">
    <subcellularLocation>
        <location evidence="1">Membrane</location>
        <topology evidence="1">Multi-pass membrane protein</topology>
    </subcellularLocation>
</comment>
<reference evidence="11 12" key="1">
    <citation type="submission" date="2023-09" db="EMBL/GenBank/DDBJ databases">
        <title>Genomes of two closely related lineages of the louse Polyplax serrata with different host specificities.</title>
        <authorList>
            <person name="Martinu J."/>
            <person name="Tarabai H."/>
            <person name="Stefka J."/>
            <person name="Hypsa V."/>
        </authorList>
    </citation>
    <scope>NUCLEOTIDE SEQUENCE [LARGE SCALE GENOMIC DNA]</scope>
    <source>
        <strain evidence="11">98ZLc_SE</strain>
    </source>
</reference>
<accession>A0ABR1B614</accession>
<evidence type="ECO:0000256" key="10">
    <source>
        <dbReference type="RuleBase" id="RU361115"/>
    </source>
</evidence>
<feature type="transmembrane region" description="Helical" evidence="10">
    <location>
        <begin position="238"/>
        <end position="258"/>
    </location>
</feature>
<evidence type="ECO:0000256" key="9">
    <source>
        <dbReference type="ARBA" id="ARBA00023160"/>
    </source>
</evidence>
<comment type="caution">
    <text evidence="11">The sequence shown here is derived from an EMBL/GenBank/DDBJ whole genome shotgun (WGS) entry which is preliminary data.</text>
</comment>
<dbReference type="Pfam" id="PF01151">
    <property type="entry name" value="ELO"/>
    <property type="match status" value="1"/>
</dbReference>
<keyword evidence="3 10" id="KW-0808">Transferase</keyword>
<feature type="transmembrane region" description="Helical" evidence="10">
    <location>
        <begin position="209"/>
        <end position="232"/>
    </location>
</feature>
<evidence type="ECO:0000256" key="6">
    <source>
        <dbReference type="ARBA" id="ARBA00022989"/>
    </source>
</evidence>
<evidence type="ECO:0000256" key="7">
    <source>
        <dbReference type="ARBA" id="ARBA00023098"/>
    </source>
</evidence>
<evidence type="ECO:0000256" key="1">
    <source>
        <dbReference type="ARBA" id="ARBA00004141"/>
    </source>
</evidence>
<feature type="transmembrane region" description="Helical" evidence="10">
    <location>
        <begin position="70"/>
        <end position="89"/>
    </location>
</feature>
<evidence type="ECO:0000256" key="3">
    <source>
        <dbReference type="ARBA" id="ARBA00022679"/>
    </source>
</evidence>
<dbReference type="InterPro" id="IPR002076">
    <property type="entry name" value="ELO_fam"/>
</dbReference>
<keyword evidence="2 10" id="KW-0444">Lipid biosynthesis</keyword>
<feature type="transmembrane region" description="Helical" evidence="10">
    <location>
        <begin position="30"/>
        <end position="49"/>
    </location>
</feature>
<dbReference type="PANTHER" id="PTHR11157:SF103">
    <property type="entry name" value="ELONGATION OF VERY LONG CHAIN FATTY ACIDS PROTEIN"/>
    <property type="match status" value="1"/>
</dbReference>
<evidence type="ECO:0000256" key="2">
    <source>
        <dbReference type="ARBA" id="ARBA00022516"/>
    </source>
</evidence>
<organism evidence="11 12">
    <name type="scientific">Polyplax serrata</name>
    <name type="common">Common mouse louse</name>
    <dbReference type="NCBI Taxonomy" id="468196"/>
    <lineage>
        <taxon>Eukaryota</taxon>
        <taxon>Metazoa</taxon>
        <taxon>Ecdysozoa</taxon>
        <taxon>Arthropoda</taxon>
        <taxon>Hexapoda</taxon>
        <taxon>Insecta</taxon>
        <taxon>Pterygota</taxon>
        <taxon>Neoptera</taxon>
        <taxon>Paraneoptera</taxon>
        <taxon>Psocodea</taxon>
        <taxon>Troctomorpha</taxon>
        <taxon>Phthiraptera</taxon>
        <taxon>Anoplura</taxon>
        <taxon>Polyplacidae</taxon>
        <taxon>Polyplax</taxon>
    </lineage>
</organism>
<dbReference type="EMBL" id="JAWJWF010000003">
    <property type="protein sequence ID" value="KAK6634817.1"/>
    <property type="molecule type" value="Genomic_DNA"/>
</dbReference>
<evidence type="ECO:0000256" key="5">
    <source>
        <dbReference type="ARBA" id="ARBA00022832"/>
    </source>
</evidence>
<keyword evidence="12" id="KW-1185">Reference proteome</keyword>
<keyword evidence="4 10" id="KW-0812">Transmembrane</keyword>
<feature type="transmembrane region" description="Helical" evidence="10">
    <location>
        <begin position="174"/>
        <end position="197"/>
    </location>
</feature>
<sequence length="317" mass="37201">MSLENKMLHSVINNYESVLHTTKDPQVDTWLFMSSPTPVLLILTCYLYFVLKLGPRLMSNKKAISMKKLLVAYNLYQVIFNIWLTSVPVRLGVMSYLVSSVCNRTLTNDAYYANALSTGAWWYFISKMVDLLDTIFFVLRKKQDQVTFLHVYHHTTTCLFSWGYLKYLPGEQGIVIGFLNSAVHILMYTYYMVAALGPEYAKYLWWKKYLTWMQLVQFFLMLTYLLSLLVLNCQLPKALTFFFTGNVVIFLYLFSRFYRKAYRKKKTPTLKNTIPRLFPFIGTFYRSPDKEKQQVCVLRPITKLSEGLKTSYCKFAL</sequence>
<dbReference type="InterPro" id="IPR030457">
    <property type="entry name" value="ELO_CS"/>
</dbReference>
<dbReference type="EC" id="2.3.1.199" evidence="10"/>